<organism evidence="1 2">
    <name type="scientific">Periconia digitata</name>
    <dbReference type="NCBI Taxonomy" id="1303443"/>
    <lineage>
        <taxon>Eukaryota</taxon>
        <taxon>Fungi</taxon>
        <taxon>Dikarya</taxon>
        <taxon>Ascomycota</taxon>
        <taxon>Pezizomycotina</taxon>
        <taxon>Dothideomycetes</taxon>
        <taxon>Pleosporomycetidae</taxon>
        <taxon>Pleosporales</taxon>
        <taxon>Massarineae</taxon>
        <taxon>Periconiaceae</taxon>
        <taxon>Periconia</taxon>
    </lineage>
</organism>
<keyword evidence="2" id="KW-1185">Reference proteome</keyword>
<comment type="caution">
    <text evidence="1">The sequence shown here is derived from an EMBL/GenBank/DDBJ whole genome shotgun (WGS) entry which is preliminary data.</text>
</comment>
<sequence>MKDSETRGRRANRGILQVGWFKNVMVSMGGLISLGVQRCKHIVVFKGGLVLFGTSKASFTENKTTLYITPYCAMRHEFHLHMYACS</sequence>
<gene>
    <name evidence="1" type="ORF">PDIGIT_LOCUS12955</name>
</gene>
<reference evidence="1" key="1">
    <citation type="submission" date="2023-01" db="EMBL/GenBank/DDBJ databases">
        <authorList>
            <person name="Van Ghelder C."/>
            <person name="Rancurel C."/>
        </authorList>
    </citation>
    <scope>NUCLEOTIDE SEQUENCE</scope>
    <source>
        <strain evidence="1">CNCM I-4278</strain>
    </source>
</reference>
<name>A0A9W4URS2_9PLEO</name>
<dbReference type="Proteomes" id="UP001152607">
    <property type="component" value="Unassembled WGS sequence"/>
</dbReference>
<protein>
    <submittedName>
        <fullName evidence="1">Uncharacterized protein</fullName>
    </submittedName>
</protein>
<evidence type="ECO:0000313" key="1">
    <source>
        <dbReference type="EMBL" id="CAI6339791.1"/>
    </source>
</evidence>
<dbReference type="AlphaFoldDB" id="A0A9W4URS2"/>
<accession>A0A9W4URS2</accession>
<proteinExistence type="predicted"/>
<dbReference type="EMBL" id="CAOQHR010000009">
    <property type="protein sequence ID" value="CAI6339791.1"/>
    <property type="molecule type" value="Genomic_DNA"/>
</dbReference>
<evidence type="ECO:0000313" key="2">
    <source>
        <dbReference type="Proteomes" id="UP001152607"/>
    </source>
</evidence>